<feature type="signal peptide" evidence="1">
    <location>
        <begin position="1"/>
        <end position="21"/>
    </location>
</feature>
<dbReference type="EMBL" id="BAABDM010000011">
    <property type="protein sequence ID" value="GAA4105482.1"/>
    <property type="molecule type" value="Genomic_DNA"/>
</dbReference>
<keyword evidence="1" id="KW-0732">Signal</keyword>
<proteinExistence type="predicted"/>
<protein>
    <submittedName>
        <fullName evidence="2">Uncharacterized protein</fullName>
    </submittedName>
</protein>
<evidence type="ECO:0000313" key="2">
    <source>
        <dbReference type="EMBL" id="GAA4105482.1"/>
    </source>
</evidence>
<name>A0ABP7X5U9_9GAMM</name>
<gene>
    <name evidence="2" type="ORF">GCM10022414_35230</name>
</gene>
<accession>A0ABP7X5U9</accession>
<evidence type="ECO:0000313" key="3">
    <source>
        <dbReference type="Proteomes" id="UP001500392"/>
    </source>
</evidence>
<evidence type="ECO:0000256" key="1">
    <source>
        <dbReference type="SAM" id="SignalP"/>
    </source>
</evidence>
<organism evidence="2 3">
    <name type="scientific">Zhongshania borealis</name>
    <dbReference type="NCBI Taxonomy" id="889488"/>
    <lineage>
        <taxon>Bacteria</taxon>
        <taxon>Pseudomonadati</taxon>
        <taxon>Pseudomonadota</taxon>
        <taxon>Gammaproteobacteria</taxon>
        <taxon>Cellvibrionales</taxon>
        <taxon>Spongiibacteraceae</taxon>
        <taxon>Zhongshania</taxon>
    </lineage>
</organism>
<dbReference type="Proteomes" id="UP001500392">
    <property type="component" value="Unassembled WGS sequence"/>
</dbReference>
<dbReference type="RefSeq" id="WP_344938606.1">
    <property type="nucleotide sequence ID" value="NZ_BAABDM010000011.1"/>
</dbReference>
<reference evidence="3" key="1">
    <citation type="journal article" date="2019" name="Int. J. Syst. Evol. Microbiol.">
        <title>The Global Catalogue of Microorganisms (GCM) 10K type strain sequencing project: providing services to taxonomists for standard genome sequencing and annotation.</title>
        <authorList>
            <consortium name="The Broad Institute Genomics Platform"/>
            <consortium name="The Broad Institute Genome Sequencing Center for Infectious Disease"/>
            <person name="Wu L."/>
            <person name="Ma J."/>
        </authorList>
    </citation>
    <scope>NUCLEOTIDE SEQUENCE [LARGE SCALE GENOMIC DNA]</scope>
    <source>
        <strain evidence="3">JCM 17304</strain>
    </source>
</reference>
<feature type="chain" id="PRO_5045195713" evidence="1">
    <location>
        <begin position="22"/>
        <end position="121"/>
    </location>
</feature>
<keyword evidence="3" id="KW-1185">Reference proteome</keyword>
<comment type="caution">
    <text evidence="2">The sequence shown here is derived from an EMBL/GenBank/DDBJ whole genome shotgun (WGS) entry which is preliminary data.</text>
</comment>
<sequence>MKRNLLVSVFALFAWAASLQAGSLEDAYELMCEKMQSCAVKSIEVSDLPPEMRAMVLQSLEGACMGIQQQFSGITTAHPLYGSASACLKSMASLSCDEIENQGERTTPECARYEKIVGGES</sequence>